<evidence type="ECO:0000313" key="3">
    <source>
        <dbReference type="Proteomes" id="UP000019376"/>
    </source>
</evidence>
<dbReference type="Proteomes" id="UP000019376">
    <property type="component" value="Unassembled WGS sequence"/>
</dbReference>
<proteinExistence type="predicted"/>
<accession>S7Z7I9</accession>
<dbReference type="AlphaFoldDB" id="S7Z7I9"/>
<evidence type="ECO:0000256" key="1">
    <source>
        <dbReference type="SAM" id="MobiDB-lite"/>
    </source>
</evidence>
<dbReference type="EMBL" id="KB644409">
    <property type="protein sequence ID" value="EPS26540.1"/>
    <property type="molecule type" value="Genomic_DNA"/>
</dbReference>
<reference evidence="2 3" key="1">
    <citation type="journal article" date="2013" name="PLoS ONE">
        <title>Genomic and secretomic analyses reveal unique features of the lignocellulolytic enzyme system of Penicillium decumbens.</title>
        <authorList>
            <person name="Liu G."/>
            <person name="Zhang L."/>
            <person name="Wei X."/>
            <person name="Zou G."/>
            <person name="Qin Y."/>
            <person name="Ma L."/>
            <person name="Li J."/>
            <person name="Zheng H."/>
            <person name="Wang S."/>
            <person name="Wang C."/>
            <person name="Xun L."/>
            <person name="Zhao G.-P."/>
            <person name="Zhou Z."/>
            <person name="Qu Y."/>
        </authorList>
    </citation>
    <scope>NUCLEOTIDE SEQUENCE [LARGE SCALE GENOMIC DNA]</scope>
    <source>
        <strain evidence="3">114-2 / CGMCC 5302</strain>
    </source>
</reference>
<feature type="region of interest" description="Disordered" evidence="1">
    <location>
        <begin position="1"/>
        <end position="33"/>
    </location>
</feature>
<keyword evidence="3" id="KW-1185">Reference proteome</keyword>
<evidence type="ECO:0000313" key="2">
    <source>
        <dbReference type="EMBL" id="EPS26540.1"/>
    </source>
</evidence>
<sequence>MSAEHNMIRFGSQNTGSHLKLDGAYAINKGSNQ</sequence>
<name>S7Z7I9_PENO1</name>
<organism evidence="2 3">
    <name type="scientific">Penicillium oxalicum (strain 114-2 / CGMCC 5302)</name>
    <name type="common">Penicillium decumbens</name>
    <dbReference type="NCBI Taxonomy" id="933388"/>
    <lineage>
        <taxon>Eukaryota</taxon>
        <taxon>Fungi</taxon>
        <taxon>Dikarya</taxon>
        <taxon>Ascomycota</taxon>
        <taxon>Pezizomycotina</taxon>
        <taxon>Eurotiomycetes</taxon>
        <taxon>Eurotiomycetidae</taxon>
        <taxon>Eurotiales</taxon>
        <taxon>Aspergillaceae</taxon>
        <taxon>Penicillium</taxon>
    </lineage>
</organism>
<gene>
    <name evidence="2" type="ORF">PDE_01477</name>
</gene>
<protein>
    <submittedName>
        <fullName evidence="2">Uncharacterized protein</fullName>
    </submittedName>
</protein>
<dbReference type="HOGENOM" id="CLU_3384987_0_0_1"/>